<name>A0A1F7GZ30_9BACT</name>
<keyword evidence="2" id="KW-0812">Transmembrane</keyword>
<evidence type="ECO:0000256" key="2">
    <source>
        <dbReference type="SAM" id="Phobius"/>
    </source>
</evidence>
<accession>A0A1F7GZ30</accession>
<dbReference type="NCBIfam" id="TIGR01076">
    <property type="entry name" value="sortase_fam"/>
    <property type="match status" value="1"/>
</dbReference>
<dbReference type="InterPro" id="IPR005754">
    <property type="entry name" value="Sortase"/>
</dbReference>
<comment type="caution">
    <text evidence="3">The sequence shown here is derived from an EMBL/GenBank/DDBJ whole genome shotgun (WGS) entry which is preliminary data.</text>
</comment>
<evidence type="ECO:0008006" key="5">
    <source>
        <dbReference type="Google" id="ProtNLM"/>
    </source>
</evidence>
<dbReference type="InterPro" id="IPR023365">
    <property type="entry name" value="Sortase_dom-sf"/>
</dbReference>
<dbReference type="EMBL" id="MFZM01000013">
    <property type="protein sequence ID" value="OGK24004.1"/>
    <property type="molecule type" value="Genomic_DNA"/>
</dbReference>
<proteinExistence type="predicted"/>
<keyword evidence="1" id="KW-0378">Hydrolase</keyword>
<sequence>MASTDRDNPKRIQRLSSYLIYFGILLIVIACAIFLFTFFPVIREEIKYQTITTKDGTQKKVIRPVDEEFGIVVPKIGANAKIIANVDPYTEKIYQRALTKGVAHAKGTVTPDKVGNMFLFAHSSGNFYEANRYNSVFYLLTKIEKGDSIYIFYKGEKYTYKVTNKKIVQAEAAQYLLSRGKKKTITLMTCWPPGTTLKRLIVTAEVIPTP</sequence>
<organism evidence="3 4">
    <name type="scientific">Candidatus Roizmanbacteria bacterium RIFCSPHIGHO2_02_FULL_37_24</name>
    <dbReference type="NCBI Taxonomy" id="1802037"/>
    <lineage>
        <taxon>Bacteria</taxon>
        <taxon>Candidatus Roizmaniibacteriota</taxon>
    </lineage>
</organism>
<keyword evidence="2" id="KW-1133">Transmembrane helix</keyword>
<dbReference type="GO" id="GO:0016787">
    <property type="term" value="F:hydrolase activity"/>
    <property type="evidence" value="ECO:0007669"/>
    <property type="project" value="UniProtKB-KW"/>
</dbReference>
<dbReference type="SUPFAM" id="SSF63817">
    <property type="entry name" value="Sortase"/>
    <property type="match status" value="1"/>
</dbReference>
<dbReference type="Proteomes" id="UP000177159">
    <property type="component" value="Unassembled WGS sequence"/>
</dbReference>
<evidence type="ECO:0000313" key="4">
    <source>
        <dbReference type="Proteomes" id="UP000177159"/>
    </source>
</evidence>
<gene>
    <name evidence="3" type="ORF">A3C24_02850</name>
</gene>
<dbReference type="PROSITE" id="PS51257">
    <property type="entry name" value="PROKAR_LIPOPROTEIN"/>
    <property type="match status" value="1"/>
</dbReference>
<evidence type="ECO:0000256" key="1">
    <source>
        <dbReference type="ARBA" id="ARBA00022801"/>
    </source>
</evidence>
<dbReference type="Gene3D" id="2.40.260.10">
    <property type="entry name" value="Sortase"/>
    <property type="match status" value="1"/>
</dbReference>
<feature type="transmembrane region" description="Helical" evidence="2">
    <location>
        <begin position="20"/>
        <end position="42"/>
    </location>
</feature>
<dbReference type="AlphaFoldDB" id="A0A1F7GZ30"/>
<dbReference type="Pfam" id="PF04203">
    <property type="entry name" value="Sortase"/>
    <property type="match status" value="1"/>
</dbReference>
<evidence type="ECO:0000313" key="3">
    <source>
        <dbReference type="EMBL" id="OGK24004.1"/>
    </source>
</evidence>
<reference evidence="3 4" key="1">
    <citation type="journal article" date="2016" name="Nat. Commun.">
        <title>Thousands of microbial genomes shed light on interconnected biogeochemical processes in an aquifer system.</title>
        <authorList>
            <person name="Anantharaman K."/>
            <person name="Brown C.T."/>
            <person name="Hug L.A."/>
            <person name="Sharon I."/>
            <person name="Castelle C.J."/>
            <person name="Probst A.J."/>
            <person name="Thomas B.C."/>
            <person name="Singh A."/>
            <person name="Wilkins M.J."/>
            <person name="Karaoz U."/>
            <person name="Brodie E.L."/>
            <person name="Williams K.H."/>
            <person name="Hubbard S.S."/>
            <person name="Banfield J.F."/>
        </authorList>
    </citation>
    <scope>NUCLEOTIDE SEQUENCE [LARGE SCALE GENOMIC DNA]</scope>
</reference>
<protein>
    <recommendedName>
        <fullName evidence="5">Sortase</fullName>
    </recommendedName>
</protein>
<keyword evidence="2" id="KW-0472">Membrane</keyword>